<dbReference type="AlphaFoldDB" id="A0A1H9PBB2"/>
<reference evidence="2 3" key="1">
    <citation type="submission" date="2016-10" db="EMBL/GenBank/DDBJ databases">
        <authorList>
            <person name="de Groot N.N."/>
        </authorList>
    </citation>
    <scope>NUCLEOTIDE SEQUENCE [LARGE SCALE GENOMIC DNA]</scope>
    <source>
        <strain evidence="2 3">DSM 23042</strain>
    </source>
</reference>
<evidence type="ECO:0000313" key="2">
    <source>
        <dbReference type="EMBL" id="SER45534.1"/>
    </source>
</evidence>
<organism evidence="2 3">
    <name type="scientific">Tranquillimonas rosea</name>
    <dbReference type="NCBI Taxonomy" id="641238"/>
    <lineage>
        <taxon>Bacteria</taxon>
        <taxon>Pseudomonadati</taxon>
        <taxon>Pseudomonadota</taxon>
        <taxon>Alphaproteobacteria</taxon>
        <taxon>Rhodobacterales</taxon>
        <taxon>Roseobacteraceae</taxon>
        <taxon>Tranquillimonas</taxon>
    </lineage>
</organism>
<name>A0A1H9PBB2_9RHOB</name>
<dbReference type="OrthoDB" id="8005167at2"/>
<protein>
    <submittedName>
        <fullName evidence="2">Uncharacterized conserved protein YjiS, DUF1127 family</fullName>
    </submittedName>
</protein>
<accession>A0A1H9PBB2</accession>
<proteinExistence type="predicted"/>
<sequence>MSSQAAPFAFRADPPSGFAPYRRPARRMPWIVRLVLTWDARHRTRRHLAALPEPLLHDAGLTCEMALAEAAKPFWTA</sequence>
<dbReference type="InterPro" id="IPR009506">
    <property type="entry name" value="YjiS-like"/>
</dbReference>
<keyword evidence="3" id="KW-1185">Reference proteome</keyword>
<dbReference type="STRING" id="641238.SAMN04490244_101107"/>
<dbReference type="Proteomes" id="UP000198885">
    <property type="component" value="Unassembled WGS sequence"/>
</dbReference>
<evidence type="ECO:0000259" key="1">
    <source>
        <dbReference type="Pfam" id="PF06568"/>
    </source>
</evidence>
<evidence type="ECO:0000313" key="3">
    <source>
        <dbReference type="Proteomes" id="UP000198885"/>
    </source>
</evidence>
<dbReference type="Pfam" id="PF06568">
    <property type="entry name" value="YjiS-like"/>
    <property type="match status" value="1"/>
</dbReference>
<gene>
    <name evidence="2" type="ORF">SAMN04490244_101107</name>
</gene>
<dbReference type="RefSeq" id="WP_143071470.1">
    <property type="nucleotide sequence ID" value="NZ_CBDDGO010000004.1"/>
</dbReference>
<feature type="domain" description="YjiS-like" evidence="1">
    <location>
        <begin position="37"/>
        <end position="63"/>
    </location>
</feature>
<dbReference type="EMBL" id="FOGU01000001">
    <property type="protein sequence ID" value="SER45534.1"/>
    <property type="molecule type" value="Genomic_DNA"/>
</dbReference>